<proteinExistence type="predicted"/>
<sequence length="228" mass="22814">MRRLLTLTAAVAVTAVLASCSSGGSQEPAPSTSSSASESASPSESASESASPSATDSASPSASAAPGVTGGRDADDDVAEECTGVGITVDVGNLDDDRDDAIEDVLESAEGAWCIATDTTLTAREALDLAGITTEGTTEYGDAVICRVNGVPAADLPIPDGNGGTATESCAAMPAANAYWSMWIATTGGQWGYAEEGVDTQPLNVGDKMELLFTLNGEPVNPDTDTAG</sequence>
<organism evidence="3 4">
    <name type="scientific">Serinibacter arcticus</name>
    <dbReference type="NCBI Taxonomy" id="1655435"/>
    <lineage>
        <taxon>Bacteria</taxon>
        <taxon>Bacillati</taxon>
        <taxon>Actinomycetota</taxon>
        <taxon>Actinomycetes</taxon>
        <taxon>Micrococcales</taxon>
        <taxon>Beutenbergiaceae</taxon>
        <taxon>Serinibacter</taxon>
    </lineage>
</organism>
<dbReference type="EMBL" id="PYHR01000002">
    <property type="protein sequence ID" value="PWD50170.1"/>
    <property type="molecule type" value="Genomic_DNA"/>
</dbReference>
<reference evidence="3 4" key="1">
    <citation type="submission" date="2018-03" db="EMBL/GenBank/DDBJ databases">
        <title>Genome assembly of novel Miniimonas species PCH200.</title>
        <authorList>
            <person name="Thakur V."/>
            <person name="Kumar V."/>
            <person name="Singh D."/>
        </authorList>
    </citation>
    <scope>NUCLEOTIDE SEQUENCE [LARGE SCALE GENOMIC DNA]</scope>
    <source>
        <strain evidence="3 4">PCH200</strain>
    </source>
</reference>
<feature type="compositionally biased region" description="Low complexity" evidence="1">
    <location>
        <begin position="27"/>
        <end position="66"/>
    </location>
</feature>
<evidence type="ECO:0008006" key="5">
    <source>
        <dbReference type="Google" id="ProtNLM"/>
    </source>
</evidence>
<name>A0A2U1ZT91_9MICO</name>
<gene>
    <name evidence="3" type="ORF">C8046_05305</name>
</gene>
<dbReference type="RefSeq" id="WP_158277133.1">
    <property type="nucleotide sequence ID" value="NZ_PYHR01000002.1"/>
</dbReference>
<dbReference type="PROSITE" id="PS51257">
    <property type="entry name" value="PROKAR_LIPOPROTEIN"/>
    <property type="match status" value="1"/>
</dbReference>
<comment type="caution">
    <text evidence="3">The sequence shown here is derived from an EMBL/GenBank/DDBJ whole genome shotgun (WGS) entry which is preliminary data.</text>
</comment>
<feature type="chain" id="PRO_5039406892" description="DUF4430 domain-containing protein" evidence="2">
    <location>
        <begin position="19"/>
        <end position="228"/>
    </location>
</feature>
<feature type="region of interest" description="Disordered" evidence="1">
    <location>
        <begin position="19"/>
        <end position="77"/>
    </location>
</feature>
<accession>A0A2U1ZT91</accession>
<evidence type="ECO:0000256" key="1">
    <source>
        <dbReference type="SAM" id="MobiDB-lite"/>
    </source>
</evidence>
<evidence type="ECO:0000256" key="2">
    <source>
        <dbReference type="SAM" id="SignalP"/>
    </source>
</evidence>
<dbReference type="AlphaFoldDB" id="A0A2U1ZT91"/>
<keyword evidence="2" id="KW-0732">Signal</keyword>
<evidence type="ECO:0000313" key="4">
    <source>
        <dbReference type="Proteomes" id="UP000245166"/>
    </source>
</evidence>
<keyword evidence="4" id="KW-1185">Reference proteome</keyword>
<dbReference type="OrthoDB" id="4401005at2"/>
<dbReference type="Proteomes" id="UP000245166">
    <property type="component" value="Unassembled WGS sequence"/>
</dbReference>
<feature type="signal peptide" evidence="2">
    <location>
        <begin position="1"/>
        <end position="18"/>
    </location>
</feature>
<evidence type="ECO:0000313" key="3">
    <source>
        <dbReference type="EMBL" id="PWD50170.1"/>
    </source>
</evidence>
<protein>
    <recommendedName>
        <fullName evidence="5">DUF4430 domain-containing protein</fullName>
    </recommendedName>
</protein>